<dbReference type="InterPro" id="IPR000943">
    <property type="entry name" value="RNA_pol_sigma70"/>
</dbReference>
<gene>
    <name evidence="8" type="ORF">HKBW3S25_00824</name>
</gene>
<evidence type="ECO:0000256" key="5">
    <source>
        <dbReference type="RuleBase" id="RU362124"/>
    </source>
</evidence>
<dbReference type="NCBIfam" id="TIGR02479">
    <property type="entry name" value="FliA_WhiG"/>
    <property type="match status" value="1"/>
</dbReference>
<evidence type="ECO:0000313" key="9">
    <source>
        <dbReference type="Proteomes" id="UP000543224"/>
    </source>
</evidence>
<dbReference type="GO" id="GO:0003899">
    <property type="term" value="F:DNA-directed RNA polymerase activity"/>
    <property type="evidence" value="ECO:0007669"/>
    <property type="project" value="InterPro"/>
</dbReference>
<comment type="similarity">
    <text evidence="5">Belongs to the sigma-70 factor family.</text>
</comment>
<dbReference type="InterPro" id="IPR007624">
    <property type="entry name" value="RNA_pol_sigma70_r3"/>
</dbReference>
<dbReference type="PANTHER" id="PTHR30385">
    <property type="entry name" value="SIGMA FACTOR F FLAGELLAR"/>
    <property type="match status" value="1"/>
</dbReference>
<dbReference type="InterPro" id="IPR012845">
    <property type="entry name" value="RNA_pol_sigma_FliA_WhiG"/>
</dbReference>
<protein>
    <recommendedName>
        <fullName evidence="5">RNA polymerase sigma factor</fullName>
    </recommendedName>
</protein>
<dbReference type="NCBIfam" id="NF005413">
    <property type="entry name" value="PRK06986.1"/>
    <property type="match status" value="1"/>
</dbReference>
<keyword evidence="8" id="KW-0966">Cell projection</keyword>
<dbReference type="SUPFAM" id="SSF88946">
    <property type="entry name" value="Sigma2 domain of RNA polymerase sigma factors"/>
    <property type="match status" value="1"/>
</dbReference>
<reference evidence="8 9" key="1">
    <citation type="journal article" date="2020" name="Front. Microbiol.">
        <title>Single-cell genomics of novel Actinobacteria with the Wood-Ljungdahl pathway discovered in a serpentinizing system.</title>
        <authorList>
            <person name="Merino N."/>
            <person name="Kawai M."/>
            <person name="Boyd E.S."/>
            <person name="Colman D.R."/>
            <person name="McGlynn S.E."/>
            <person name="Nealson K.H."/>
            <person name="Kurokawa K."/>
            <person name="Hongoh Y."/>
        </authorList>
    </citation>
    <scope>NUCLEOTIDE SEQUENCE [LARGE SCALE GENOMIC DNA]</scope>
    <source>
        <strain evidence="8 9">S25</strain>
    </source>
</reference>
<name>A0A6V8NYM6_9ACTN</name>
<evidence type="ECO:0000256" key="1">
    <source>
        <dbReference type="ARBA" id="ARBA00023015"/>
    </source>
</evidence>
<dbReference type="Pfam" id="PF04545">
    <property type="entry name" value="Sigma70_r4"/>
    <property type="match status" value="1"/>
</dbReference>
<dbReference type="CDD" id="cd06171">
    <property type="entry name" value="Sigma70_r4"/>
    <property type="match status" value="1"/>
</dbReference>
<dbReference type="InterPro" id="IPR014284">
    <property type="entry name" value="RNA_pol_sigma-70_dom"/>
</dbReference>
<dbReference type="Gene3D" id="1.10.1740.10">
    <property type="match status" value="1"/>
</dbReference>
<dbReference type="AlphaFoldDB" id="A0A6V8NYM6"/>
<evidence type="ECO:0000259" key="6">
    <source>
        <dbReference type="PROSITE" id="PS00715"/>
    </source>
</evidence>
<evidence type="ECO:0000313" key="8">
    <source>
        <dbReference type="EMBL" id="GFP25352.1"/>
    </source>
</evidence>
<keyword evidence="3 5" id="KW-0238">DNA-binding</keyword>
<sequence>MWKKFKEEGDLKSRDTLILYYSPLAKYVAGKIAAGLPQSVELADLISYGILGLIDAVEKFDHRRRIKFETYAISRIRGAILDELRSMDWMPRSLRSKAREIERAFVSLESKLQRVPTDEELADELNISLAELNNTLARLNYSCVLALDELWTSEQDENELRICETIVDYQSEDPYSALEVKEIRDVLRKAITYLTDREKEIITLYYFHGFTFGEIGEVLGLTESRISQIHTKIMLRLKGYLRSLMGDQD</sequence>
<dbReference type="PIRSF" id="PIRSF000770">
    <property type="entry name" value="RNA_pol_sigma-SigE/K"/>
    <property type="match status" value="1"/>
</dbReference>
<dbReference type="Pfam" id="PF04539">
    <property type="entry name" value="Sigma70_r3"/>
    <property type="match status" value="1"/>
</dbReference>
<dbReference type="PROSITE" id="PS00716">
    <property type="entry name" value="SIGMA70_2"/>
    <property type="match status" value="1"/>
</dbReference>
<feature type="domain" description="RNA polymerase sigma-70" evidence="6">
    <location>
        <begin position="44"/>
        <end position="57"/>
    </location>
</feature>
<dbReference type="GO" id="GO:0003677">
    <property type="term" value="F:DNA binding"/>
    <property type="evidence" value="ECO:0007669"/>
    <property type="project" value="UniProtKB-KW"/>
</dbReference>
<keyword evidence="8" id="KW-0282">Flagellum</keyword>
<dbReference type="NCBIfam" id="TIGR02937">
    <property type="entry name" value="sigma70-ECF"/>
    <property type="match status" value="1"/>
</dbReference>
<evidence type="ECO:0000256" key="3">
    <source>
        <dbReference type="ARBA" id="ARBA00023125"/>
    </source>
</evidence>
<evidence type="ECO:0000256" key="2">
    <source>
        <dbReference type="ARBA" id="ARBA00023082"/>
    </source>
</evidence>
<keyword evidence="2 5" id="KW-0731">Sigma factor</keyword>
<comment type="caution">
    <text evidence="8">The sequence shown here is derived from an EMBL/GenBank/DDBJ whole genome shotgun (WGS) entry which is preliminary data.</text>
</comment>
<dbReference type="InterPro" id="IPR007630">
    <property type="entry name" value="RNA_pol_sigma70_r4"/>
</dbReference>
<dbReference type="InterPro" id="IPR007627">
    <property type="entry name" value="RNA_pol_sigma70_r2"/>
</dbReference>
<keyword evidence="8" id="KW-0969">Cilium</keyword>
<dbReference type="SUPFAM" id="SSF88659">
    <property type="entry name" value="Sigma3 and sigma4 domains of RNA polymerase sigma factors"/>
    <property type="match status" value="2"/>
</dbReference>
<accession>A0A6V8NYM6</accession>
<proteinExistence type="inferred from homology"/>
<dbReference type="Proteomes" id="UP000543224">
    <property type="component" value="Unassembled WGS sequence"/>
</dbReference>
<dbReference type="PANTHER" id="PTHR30385:SF7">
    <property type="entry name" value="RNA POLYMERASE SIGMA FACTOR FLIA"/>
    <property type="match status" value="1"/>
</dbReference>
<dbReference type="Gene3D" id="1.20.140.160">
    <property type="match status" value="1"/>
</dbReference>
<dbReference type="PROSITE" id="PS00715">
    <property type="entry name" value="SIGMA70_1"/>
    <property type="match status" value="1"/>
</dbReference>
<keyword evidence="1 5" id="KW-0805">Transcription regulation</keyword>
<dbReference type="Pfam" id="PF04542">
    <property type="entry name" value="Sigma70_r2"/>
    <property type="match status" value="1"/>
</dbReference>
<dbReference type="EMBL" id="BLRX01000075">
    <property type="protein sequence ID" value="GFP25352.1"/>
    <property type="molecule type" value="Genomic_DNA"/>
</dbReference>
<dbReference type="InterPro" id="IPR013324">
    <property type="entry name" value="RNA_pol_sigma_r3/r4-like"/>
</dbReference>
<feature type="domain" description="RNA polymerase sigma-70" evidence="7">
    <location>
        <begin position="211"/>
        <end position="237"/>
    </location>
</feature>
<evidence type="ECO:0000256" key="4">
    <source>
        <dbReference type="ARBA" id="ARBA00023163"/>
    </source>
</evidence>
<dbReference type="InterPro" id="IPR013325">
    <property type="entry name" value="RNA_pol_sigma_r2"/>
</dbReference>
<organism evidence="8 9">
    <name type="scientific">Candidatus Hakubella thermalkaliphila</name>
    <dbReference type="NCBI Taxonomy" id="2754717"/>
    <lineage>
        <taxon>Bacteria</taxon>
        <taxon>Bacillati</taxon>
        <taxon>Actinomycetota</taxon>
        <taxon>Actinomycetota incertae sedis</taxon>
        <taxon>Candidatus Hakubellales</taxon>
        <taxon>Candidatus Hakubellaceae</taxon>
        <taxon>Candidatus Hakubella</taxon>
    </lineage>
</organism>
<dbReference type="PRINTS" id="PR00046">
    <property type="entry name" value="SIGMA70FCT"/>
</dbReference>
<dbReference type="GO" id="GO:0006352">
    <property type="term" value="P:DNA-templated transcription initiation"/>
    <property type="evidence" value="ECO:0007669"/>
    <property type="project" value="InterPro"/>
</dbReference>
<dbReference type="GO" id="GO:0016987">
    <property type="term" value="F:sigma factor activity"/>
    <property type="evidence" value="ECO:0007669"/>
    <property type="project" value="UniProtKB-KW"/>
</dbReference>
<comment type="function">
    <text evidence="5">Sigma factors are initiation factors that promote the attachment of RNA polymerase to specific initiation sites and are then released.</text>
</comment>
<evidence type="ECO:0000259" key="7">
    <source>
        <dbReference type="PROSITE" id="PS00716"/>
    </source>
</evidence>
<keyword evidence="4 5" id="KW-0804">Transcription</keyword>